<evidence type="ECO:0000313" key="1">
    <source>
        <dbReference type="EMBL" id="KAI4371744.1"/>
    </source>
</evidence>
<accession>A0ACB9QYS4</accession>
<comment type="caution">
    <text evidence="1">The sequence shown here is derived from an EMBL/GenBank/DDBJ whole genome shotgun (WGS) entry which is preliminary data.</text>
</comment>
<name>A0ACB9QYS4_9MYRT</name>
<gene>
    <name evidence="1" type="ORF">MLD38_010060</name>
</gene>
<reference evidence="2" key="1">
    <citation type="journal article" date="2023" name="Front. Plant Sci.">
        <title>Chromosomal-level genome assembly of Melastoma candidum provides insights into trichome evolution.</title>
        <authorList>
            <person name="Zhong Y."/>
            <person name="Wu W."/>
            <person name="Sun C."/>
            <person name="Zou P."/>
            <person name="Liu Y."/>
            <person name="Dai S."/>
            <person name="Zhou R."/>
        </authorList>
    </citation>
    <scope>NUCLEOTIDE SEQUENCE [LARGE SCALE GENOMIC DNA]</scope>
</reference>
<organism evidence="1 2">
    <name type="scientific">Melastoma candidum</name>
    <dbReference type="NCBI Taxonomy" id="119954"/>
    <lineage>
        <taxon>Eukaryota</taxon>
        <taxon>Viridiplantae</taxon>
        <taxon>Streptophyta</taxon>
        <taxon>Embryophyta</taxon>
        <taxon>Tracheophyta</taxon>
        <taxon>Spermatophyta</taxon>
        <taxon>Magnoliopsida</taxon>
        <taxon>eudicotyledons</taxon>
        <taxon>Gunneridae</taxon>
        <taxon>Pentapetalae</taxon>
        <taxon>rosids</taxon>
        <taxon>malvids</taxon>
        <taxon>Myrtales</taxon>
        <taxon>Melastomataceae</taxon>
        <taxon>Melastomatoideae</taxon>
        <taxon>Melastomateae</taxon>
        <taxon>Melastoma</taxon>
    </lineage>
</organism>
<evidence type="ECO:0000313" key="2">
    <source>
        <dbReference type="Proteomes" id="UP001057402"/>
    </source>
</evidence>
<dbReference type="Proteomes" id="UP001057402">
    <property type="component" value="Chromosome 4"/>
</dbReference>
<sequence>MICPKGVCRGLIVKVSLCFVTFFCIAVSGYPNVTVLGLACNQGADASESWRHVKFSVRSTLIEFTPRFLGNYYMSASDETLTCYGHATCKMVLSNDDCVFCLQMADLTITRRCGVAAVGGQATLEDCHLRYENYRFDEG</sequence>
<proteinExistence type="predicted"/>
<dbReference type="EMBL" id="CM042883">
    <property type="protein sequence ID" value="KAI4371744.1"/>
    <property type="molecule type" value="Genomic_DNA"/>
</dbReference>
<keyword evidence="2" id="KW-1185">Reference proteome</keyword>
<protein>
    <submittedName>
        <fullName evidence="1">Uncharacterized protein</fullName>
    </submittedName>
</protein>